<evidence type="ECO:0000259" key="5">
    <source>
        <dbReference type="PROSITE" id="PS00214"/>
    </source>
</evidence>
<dbReference type="InterPro" id="IPR000463">
    <property type="entry name" value="Fatty_acid-bd"/>
</dbReference>
<keyword evidence="3" id="KW-0446">Lipid-binding</keyword>
<dbReference type="Proteomes" id="UP000887577">
    <property type="component" value="Unplaced"/>
</dbReference>
<evidence type="ECO:0000256" key="4">
    <source>
        <dbReference type="SAM" id="SignalP"/>
    </source>
</evidence>
<keyword evidence="4" id="KW-0732">Signal</keyword>
<feature type="chain" id="PRO_5037687637" evidence="4">
    <location>
        <begin position="22"/>
        <end position="170"/>
    </location>
</feature>
<keyword evidence="2" id="KW-0813">Transport</keyword>
<dbReference type="InterPro" id="IPR012674">
    <property type="entry name" value="Calycin"/>
</dbReference>
<dbReference type="PROSITE" id="PS00214">
    <property type="entry name" value="FABP"/>
    <property type="match status" value="1"/>
</dbReference>
<dbReference type="AlphaFoldDB" id="A0A914Z729"/>
<dbReference type="PANTHER" id="PTHR22725">
    <property type="entry name" value="FATTY ACID-BINDING PROTEIN HOMOLOG 1-RELATED-RELATED"/>
    <property type="match status" value="1"/>
</dbReference>
<proteinExistence type="inferred from homology"/>
<name>A0A914Z729_9BILA</name>
<evidence type="ECO:0000256" key="2">
    <source>
        <dbReference type="ARBA" id="ARBA00022448"/>
    </source>
</evidence>
<organism evidence="6 7">
    <name type="scientific">Panagrolaimus superbus</name>
    <dbReference type="NCBI Taxonomy" id="310955"/>
    <lineage>
        <taxon>Eukaryota</taxon>
        <taxon>Metazoa</taxon>
        <taxon>Ecdysozoa</taxon>
        <taxon>Nematoda</taxon>
        <taxon>Chromadorea</taxon>
        <taxon>Rhabditida</taxon>
        <taxon>Tylenchina</taxon>
        <taxon>Panagrolaimomorpha</taxon>
        <taxon>Panagrolaimoidea</taxon>
        <taxon>Panagrolaimidae</taxon>
        <taxon>Panagrolaimus</taxon>
    </lineage>
</organism>
<keyword evidence="6" id="KW-1185">Reference proteome</keyword>
<dbReference type="WBParaSite" id="PSU_v2.g8130.t1">
    <property type="protein sequence ID" value="PSU_v2.g8130.t1"/>
    <property type="gene ID" value="PSU_v2.g8130"/>
</dbReference>
<evidence type="ECO:0000256" key="3">
    <source>
        <dbReference type="ARBA" id="ARBA00023121"/>
    </source>
</evidence>
<feature type="signal peptide" evidence="4">
    <location>
        <begin position="1"/>
        <end position="21"/>
    </location>
</feature>
<feature type="domain" description="Cytosolic fatty-acid binding proteins" evidence="5">
    <location>
        <begin position="33"/>
        <end position="50"/>
    </location>
</feature>
<protein>
    <submittedName>
        <fullName evidence="7">Cytosolic fatty-acid binding proteins domain-containing protein</fullName>
    </submittedName>
</protein>
<dbReference type="SUPFAM" id="SSF50814">
    <property type="entry name" value="Lipocalins"/>
    <property type="match status" value="1"/>
</dbReference>
<accession>A0A914Z729</accession>
<dbReference type="GO" id="GO:0008289">
    <property type="term" value="F:lipid binding"/>
    <property type="evidence" value="ECO:0007669"/>
    <property type="project" value="UniProtKB-KW"/>
</dbReference>
<dbReference type="Gene3D" id="2.40.128.20">
    <property type="match status" value="1"/>
</dbReference>
<dbReference type="PANTHER" id="PTHR22725:SF9">
    <property type="entry name" value="FATTY ACID-BINDING PROTEIN HOMOLOG 3"/>
    <property type="match status" value="1"/>
</dbReference>
<dbReference type="InterPro" id="IPR040094">
    <property type="entry name" value="Lbp1-4"/>
</dbReference>
<evidence type="ECO:0000313" key="6">
    <source>
        <dbReference type="Proteomes" id="UP000887577"/>
    </source>
</evidence>
<evidence type="ECO:0000256" key="1">
    <source>
        <dbReference type="ARBA" id="ARBA00008390"/>
    </source>
</evidence>
<dbReference type="CDD" id="cd00742">
    <property type="entry name" value="FABP"/>
    <property type="match status" value="1"/>
</dbReference>
<reference evidence="7" key="1">
    <citation type="submission" date="2022-11" db="UniProtKB">
        <authorList>
            <consortium name="WormBaseParasite"/>
        </authorList>
    </citation>
    <scope>IDENTIFICATION</scope>
</reference>
<dbReference type="PRINTS" id="PR00178">
    <property type="entry name" value="FATTYACIDBP"/>
</dbReference>
<comment type="similarity">
    <text evidence="1">Belongs to the calycin superfamily. Fatty-acid binding protein (FABP) family.</text>
</comment>
<sequence>MLYSKILSVFVLILAVSTVEASPLNKIPEKFLGKFKLEKSENFDAYLKSKGLPWVLRKIICAAPVTYVFKQGNEEGTYTDVIISYTTTTYPNWKIDGTFEGEGMDGTTHRITFSMPDENTLTEHHDEYQIESADNQELYHWTREGDYLVQTMSNKGITAKRWHKLVQEKN</sequence>
<evidence type="ECO:0000313" key="7">
    <source>
        <dbReference type="WBParaSite" id="PSU_v2.g8130.t1"/>
    </source>
</evidence>